<dbReference type="Proteomes" id="UP000027439">
    <property type="component" value="Unassembled WGS sequence"/>
</dbReference>
<evidence type="ECO:0000259" key="1">
    <source>
        <dbReference type="Pfam" id="PF13503"/>
    </source>
</evidence>
<organism evidence="3 4">
    <name type="scientific">Caballeronia grimmiae</name>
    <dbReference type="NCBI Taxonomy" id="1071679"/>
    <lineage>
        <taxon>Bacteria</taxon>
        <taxon>Pseudomonadati</taxon>
        <taxon>Pseudomonadota</taxon>
        <taxon>Betaproteobacteria</taxon>
        <taxon>Burkholderiales</taxon>
        <taxon>Burkholderiaceae</taxon>
        <taxon>Caballeronia</taxon>
    </lineage>
</organism>
<reference evidence="3 4" key="2">
    <citation type="submission" date="2014-03" db="EMBL/GenBank/DDBJ databases">
        <title>Draft Genome Sequences of Four Burkholderia Strains.</title>
        <authorList>
            <person name="Liu X.Y."/>
            <person name="Li C.X."/>
            <person name="Xu J.H."/>
        </authorList>
    </citation>
    <scope>NUCLEOTIDE SEQUENCE [LARGE SCALE GENOMIC DNA]</scope>
    <source>
        <strain evidence="3 4">R27</strain>
    </source>
</reference>
<accession>A0A069N9F2</accession>
<gene>
    <name evidence="3" type="ORF">BG57_32025</name>
    <name evidence="2" type="ORF">GCM10010985_20520</name>
</gene>
<dbReference type="EMBL" id="BMEG01000002">
    <property type="protein sequence ID" value="GGD66224.1"/>
    <property type="molecule type" value="Genomic_DNA"/>
</dbReference>
<comment type="caution">
    <text evidence="3">The sequence shown here is derived from an EMBL/GenBank/DDBJ whole genome shotgun (WGS) entry which is preliminary data.</text>
</comment>
<dbReference type="EMBL" id="JFHE01000089">
    <property type="protein sequence ID" value="KDR25043.1"/>
    <property type="molecule type" value="Genomic_DNA"/>
</dbReference>
<dbReference type="AlphaFoldDB" id="A0A069N9F2"/>
<dbReference type="RefSeq" id="WP_035970944.1">
    <property type="nucleotide sequence ID" value="NZ_BMEG01000002.1"/>
</dbReference>
<dbReference type="STRING" id="1071679.BG57_32025"/>
<proteinExistence type="predicted"/>
<dbReference type="Pfam" id="PF13503">
    <property type="entry name" value="DUF4123"/>
    <property type="match status" value="1"/>
</dbReference>
<evidence type="ECO:0000313" key="4">
    <source>
        <dbReference type="Proteomes" id="UP000027439"/>
    </source>
</evidence>
<protein>
    <recommendedName>
        <fullName evidence="1">DUF4123 domain-containing protein</fullName>
    </recommendedName>
</protein>
<dbReference type="OrthoDB" id="8969270at2"/>
<dbReference type="InterPro" id="IPR025391">
    <property type="entry name" value="DUF4123"/>
</dbReference>
<dbReference type="eggNOG" id="ENOG5033VA5">
    <property type="taxonomic scope" value="Bacteria"/>
</dbReference>
<dbReference type="Proteomes" id="UP000597138">
    <property type="component" value="Unassembled WGS sequence"/>
</dbReference>
<evidence type="ECO:0000313" key="3">
    <source>
        <dbReference type="EMBL" id="KDR25043.1"/>
    </source>
</evidence>
<reference evidence="5" key="3">
    <citation type="journal article" date="2019" name="Int. J. Syst. Evol. Microbiol.">
        <title>The Global Catalogue of Microorganisms (GCM) 10K type strain sequencing project: providing services to taxonomists for standard genome sequencing and annotation.</title>
        <authorList>
            <consortium name="The Broad Institute Genomics Platform"/>
            <consortium name="The Broad Institute Genome Sequencing Center for Infectious Disease"/>
            <person name="Wu L."/>
            <person name="Ma J."/>
        </authorList>
    </citation>
    <scope>NUCLEOTIDE SEQUENCE [LARGE SCALE GENOMIC DNA]</scope>
    <source>
        <strain evidence="5">CGMCC 1.11013</strain>
    </source>
</reference>
<name>A0A069N9F2_9BURK</name>
<keyword evidence="5" id="KW-1185">Reference proteome</keyword>
<reference evidence="2" key="1">
    <citation type="journal article" date="2014" name="Int. J. Syst. Evol. Microbiol.">
        <title>Complete genome of a new Firmicutes species belonging to the dominant human colonic microbiota ('Ruminococcus bicirculans') reveals two chromosomes and a selective capacity to utilize plant glucans.</title>
        <authorList>
            <consortium name="NISC Comparative Sequencing Program"/>
            <person name="Wegmann U."/>
            <person name="Louis P."/>
            <person name="Goesmann A."/>
            <person name="Henrissat B."/>
            <person name="Duncan S.H."/>
            <person name="Flint H.J."/>
        </authorList>
    </citation>
    <scope>NUCLEOTIDE SEQUENCE</scope>
    <source>
        <strain evidence="2">CGMCC 1.11013</strain>
    </source>
</reference>
<feature type="domain" description="DUF4123" evidence="1">
    <location>
        <begin position="13"/>
        <end position="127"/>
    </location>
</feature>
<evidence type="ECO:0000313" key="2">
    <source>
        <dbReference type="EMBL" id="GGD66224.1"/>
    </source>
</evidence>
<evidence type="ECO:0000313" key="5">
    <source>
        <dbReference type="Proteomes" id="UP000597138"/>
    </source>
</evidence>
<reference evidence="2" key="4">
    <citation type="submission" date="2024-05" db="EMBL/GenBank/DDBJ databases">
        <authorList>
            <person name="Sun Q."/>
            <person name="Zhou Y."/>
        </authorList>
    </citation>
    <scope>NUCLEOTIDE SEQUENCE</scope>
    <source>
        <strain evidence="2">CGMCC 1.11013</strain>
    </source>
</reference>
<sequence length="289" mass="33136">MKHDTNSPQAQLFGLVDAAACPGKIFALLERSGERFQSVYAGLPEDEAGLASLFVVRVSDEKADWVEELNQIDLHTPCLSLLWSRVDLDPLVAHLQAFLFADIGDDMTAMVRYFDPRNIGAVLRAWGKQVGGTFMAPIEQWLYRGRHPDWQRIRNDSRDDARICRSIVIRLDQSEVDALTAHTEPDELLATLIENGVVDRERPYVERFSDFIPRYRQAVQWQISEPADRLLFCHYTYLYGETFDKHILINDLLMQGKRTGESFRKLVSRVPAGAWTQIEHARKYQLALS</sequence>